<evidence type="ECO:0000313" key="2">
    <source>
        <dbReference type="Proteomes" id="UP000004509"/>
    </source>
</evidence>
<dbReference type="AlphaFoldDB" id="C8PNV0"/>
<organism evidence="1 2">
    <name type="scientific">Treponema vincentii ATCC 35580</name>
    <dbReference type="NCBI Taxonomy" id="596324"/>
    <lineage>
        <taxon>Bacteria</taxon>
        <taxon>Pseudomonadati</taxon>
        <taxon>Spirochaetota</taxon>
        <taxon>Spirochaetia</taxon>
        <taxon>Spirochaetales</taxon>
        <taxon>Treponemataceae</taxon>
        <taxon>Treponema</taxon>
    </lineage>
</organism>
<sequence>MCQWKAARMHGNQFLPNTVNKSYWTIPAEKSERSQQQTRYSAG</sequence>
<protein>
    <submittedName>
        <fullName evidence="1">Uncharacterized protein</fullName>
    </submittedName>
</protein>
<proteinExistence type="predicted"/>
<accession>C8PNV0</accession>
<name>C8PNV0_9SPIR</name>
<comment type="caution">
    <text evidence="1">The sequence shown here is derived from an EMBL/GenBank/DDBJ whole genome shotgun (WGS) entry which is preliminary data.</text>
</comment>
<reference evidence="1 2" key="1">
    <citation type="submission" date="2009-07" db="EMBL/GenBank/DDBJ databases">
        <authorList>
            <person name="Madupu R."/>
            <person name="Sebastian Y."/>
            <person name="Durkin A.S."/>
            <person name="Torralba M."/>
            <person name="Methe B."/>
            <person name="Sutton G.G."/>
            <person name="Strausberg R.L."/>
            <person name="Nelson K.E."/>
        </authorList>
    </citation>
    <scope>NUCLEOTIDE SEQUENCE [LARGE SCALE GENOMIC DNA]</scope>
    <source>
        <strain evidence="1 2">ATCC 35580</strain>
    </source>
</reference>
<gene>
    <name evidence="1" type="ORF">TREVI0001_0285</name>
</gene>
<evidence type="ECO:0000313" key="1">
    <source>
        <dbReference type="EMBL" id="EEV20907.1"/>
    </source>
</evidence>
<dbReference type="EMBL" id="ACYH01000022">
    <property type="protein sequence ID" value="EEV20907.1"/>
    <property type="molecule type" value="Genomic_DNA"/>
</dbReference>
<dbReference type="Proteomes" id="UP000004509">
    <property type="component" value="Unassembled WGS sequence"/>
</dbReference>